<dbReference type="Pfam" id="PF10203">
    <property type="entry name" value="Pet191_N"/>
    <property type="match status" value="1"/>
</dbReference>
<dbReference type="AlphaFoldDB" id="C1MGY5"/>
<comment type="similarity">
    <text evidence="1">Belongs to the PET191 family.</text>
</comment>
<evidence type="ECO:0000256" key="2">
    <source>
        <dbReference type="ARBA" id="ARBA00023157"/>
    </source>
</evidence>
<keyword evidence="2" id="KW-1015">Disulfide bond</keyword>
<dbReference type="GO" id="GO:0005739">
    <property type="term" value="C:mitochondrion"/>
    <property type="evidence" value="ECO:0007669"/>
    <property type="project" value="TreeGrafter"/>
</dbReference>
<gene>
    <name evidence="3" type="primary">PET191</name>
    <name evidence="3" type="ORF">MICPUCDRAFT_70673</name>
</gene>
<reference evidence="3 4" key="1">
    <citation type="journal article" date="2009" name="Science">
        <title>Green evolution and dynamic adaptations revealed by genomes of the marine picoeukaryotes Micromonas.</title>
        <authorList>
            <person name="Worden A.Z."/>
            <person name="Lee J.H."/>
            <person name="Mock T."/>
            <person name="Rouze P."/>
            <person name="Simmons M.P."/>
            <person name="Aerts A.L."/>
            <person name="Allen A.E."/>
            <person name="Cuvelier M.L."/>
            <person name="Derelle E."/>
            <person name="Everett M.V."/>
            <person name="Foulon E."/>
            <person name="Grimwood J."/>
            <person name="Gundlach H."/>
            <person name="Henrissat B."/>
            <person name="Napoli C."/>
            <person name="McDonald S.M."/>
            <person name="Parker M.S."/>
            <person name="Rombauts S."/>
            <person name="Salamov A."/>
            <person name="Von Dassow P."/>
            <person name="Badger J.H."/>
            <person name="Coutinho P.M."/>
            <person name="Demir E."/>
            <person name="Dubchak I."/>
            <person name="Gentemann C."/>
            <person name="Eikrem W."/>
            <person name="Gready J.E."/>
            <person name="John U."/>
            <person name="Lanier W."/>
            <person name="Lindquist E.A."/>
            <person name="Lucas S."/>
            <person name="Mayer K.F."/>
            <person name="Moreau H."/>
            <person name="Not F."/>
            <person name="Otillar R."/>
            <person name="Panaud O."/>
            <person name="Pangilinan J."/>
            <person name="Paulsen I."/>
            <person name="Piegu B."/>
            <person name="Poliakov A."/>
            <person name="Robbens S."/>
            <person name="Schmutz J."/>
            <person name="Toulza E."/>
            <person name="Wyss T."/>
            <person name="Zelensky A."/>
            <person name="Zhou K."/>
            <person name="Armbrust E.V."/>
            <person name="Bhattacharya D."/>
            <person name="Goodenough U.W."/>
            <person name="Van de Peer Y."/>
            <person name="Grigoriev I.V."/>
        </authorList>
    </citation>
    <scope>NUCLEOTIDE SEQUENCE [LARGE SCALE GENOMIC DNA]</scope>
    <source>
        <strain evidence="3 4">CCMP1545</strain>
    </source>
</reference>
<organism evidence="4">
    <name type="scientific">Micromonas pusilla (strain CCMP1545)</name>
    <name type="common">Picoplanktonic green alga</name>
    <dbReference type="NCBI Taxonomy" id="564608"/>
    <lineage>
        <taxon>Eukaryota</taxon>
        <taxon>Viridiplantae</taxon>
        <taxon>Chlorophyta</taxon>
        <taxon>Mamiellophyceae</taxon>
        <taxon>Mamiellales</taxon>
        <taxon>Mamiellaceae</taxon>
        <taxon>Micromonas</taxon>
    </lineage>
</organism>
<name>C1MGY5_MICPC</name>
<keyword evidence="4" id="KW-1185">Reference proteome</keyword>
<dbReference type="InterPro" id="IPR018793">
    <property type="entry name" value="Cyt_c_oxidase_assmbl_Pet191"/>
</dbReference>
<evidence type="ECO:0000313" key="3">
    <source>
        <dbReference type="EMBL" id="EEH60653.1"/>
    </source>
</evidence>
<evidence type="ECO:0000256" key="1">
    <source>
        <dbReference type="ARBA" id="ARBA00007785"/>
    </source>
</evidence>
<dbReference type="PANTHER" id="PTHR28627">
    <property type="entry name" value="CYTOCHROME C OXIDASE ASSEMBLY FACTOR 5"/>
    <property type="match status" value="1"/>
</dbReference>
<dbReference type="PANTHER" id="PTHR28627:SF1">
    <property type="entry name" value="CYTOCHROME C OXIDASE ASSEMBLY FACTOR 5"/>
    <property type="match status" value="1"/>
</dbReference>
<dbReference type="STRING" id="564608.C1MGY5"/>
<evidence type="ECO:0000313" key="4">
    <source>
        <dbReference type="Proteomes" id="UP000001876"/>
    </source>
</evidence>
<dbReference type="OMA" id="HAPSECE"/>
<dbReference type="Proteomes" id="UP000001876">
    <property type="component" value="Unassembled WGS sequence"/>
</dbReference>
<proteinExistence type="inferred from homology"/>
<dbReference type="RefSeq" id="XP_003055401.1">
    <property type="nucleotide sequence ID" value="XM_003055355.1"/>
</dbReference>
<sequence length="68" mass="7490">MSKSCAGMLEAMLTCVEATDCVKKHSQSACVKDGDKFPAECQIAKEVYAKCKRGQLDMRSRLRGNKGF</sequence>
<dbReference type="KEGG" id="mpp:MICPUCDRAFT_70673"/>
<protein>
    <submittedName>
        <fullName evidence="3">Cytochrome c oxidase assembly protein, mitochondrial</fullName>
    </submittedName>
</protein>
<dbReference type="GeneID" id="9681228"/>
<dbReference type="GO" id="GO:0033617">
    <property type="term" value="P:mitochondrial respiratory chain complex IV assembly"/>
    <property type="evidence" value="ECO:0007669"/>
    <property type="project" value="TreeGrafter"/>
</dbReference>
<dbReference type="eggNOG" id="KOG4114">
    <property type="taxonomic scope" value="Eukaryota"/>
</dbReference>
<dbReference type="EMBL" id="GG663735">
    <property type="protein sequence ID" value="EEH60653.1"/>
    <property type="molecule type" value="Genomic_DNA"/>
</dbReference>
<accession>C1MGY5</accession>
<dbReference type="OrthoDB" id="282149at2759"/>